<organism evidence="3">
    <name type="scientific">Streptococcus iners</name>
    <dbReference type="NCBI Taxonomy" id="3028084"/>
    <lineage>
        <taxon>Bacteria</taxon>
        <taxon>Bacillati</taxon>
        <taxon>Bacillota</taxon>
        <taxon>Bacilli</taxon>
        <taxon>Lactobacillales</taxon>
        <taxon>Streptococcaceae</taxon>
        <taxon>Streptococcus</taxon>
    </lineage>
</organism>
<evidence type="ECO:0000313" key="3">
    <source>
        <dbReference type="EMBL" id="WNY50397.1"/>
    </source>
</evidence>
<dbReference type="GO" id="GO:0016887">
    <property type="term" value="F:ATP hydrolysis activity"/>
    <property type="evidence" value="ECO:0007669"/>
    <property type="project" value="InterPro"/>
</dbReference>
<accession>A0AA96VK26</accession>
<evidence type="ECO:0000259" key="2">
    <source>
        <dbReference type="SMART" id="SM00382"/>
    </source>
</evidence>
<dbReference type="InterPro" id="IPR027417">
    <property type="entry name" value="P-loop_NTPase"/>
</dbReference>
<dbReference type="Pfam" id="PF13304">
    <property type="entry name" value="AAA_21"/>
    <property type="match status" value="1"/>
</dbReference>
<protein>
    <submittedName>
        <fullName evidence="3">AAA family ATPase</fullName>
    </submittedName>
</protein>
<dbReference type="SMART" id="SM00382">
    <property type="entry name" value="AAA"/>
    <property type="match status" value="1"/>
</dbReference>
<proteinExistence type="predicted"/>
<name>A0AA96VK26_9STRE</name>
<dbReference type="EMBL" id="CP118735">
    <property type="protein sequence ID" value="WNY50397.1"/>
    <property type="molecule type" value="Genomic_DNA"/>
</dbReference>
<dbReference type="InterPro" id="IPR003959">
    <property type="entry name" value="ATPase_AAA_core"/>
</dbReference>
<dbReference type="Pfam" id="PF13476">
    <property type="entry name" value="AAA_23"/>
    <property type="match status" value="1"/>
</dbReference>
<dbReference type="GO" id="GO:0006302">
    <property type="term" value="P:double-strand break repair"/>
    <property type="evidence" value="ECO:0007669"/>
    <property type="project" value="InterPro"/>
</dbReference>
<reference evidence="3" key="1">
    <citation type="submission" date="2023-02" db="EMBL/GenBank/DDBJ databases">
        <title>Streptococcus sp. Genome Sequencing and Assembly.</title>
        <authorList>
            <person name="Shore S.M."/>
            <person name="Nicholson T.L."/>
        </authorList>
    </citation>
    <scope>NUCLEOTIDE SEQUENCE</scope>
    <source>
        <strain evidence="3">29887</strain>
    </source>
</reference>
<evidence type="ECO:0000256" key="1">
    <source>
        <dbReference type="SAM" id="MobiDB-lite"/>
    </source>
</evidence>
<feature type="domain" description="AAA+ ATPase" evidence="2">
    <location>
        <begin position="22"/>
        <end position="345"/>
    </location>
</feature>
<dbReference type="InterPro" id="IPR051396">
    <property type="entry name" value="Bact_Antivir_Def_Nuclease"/>
</dbReference>
<sequence>MKLTSLHLKNFRCFESLDLALNERCTVIAGVNGSGKSTILDAIAISVGTYFAKIPMSYSLPINKDDALRRTFAIGSVVDTQSQYPVVISSRGIMDGKELNWVRELRGQKNRTTVKEAGELIEVGYRYQKQIQEGDVNLVLPIIAYYGTGRLYKKKTNRTGNHKKKSTRMDGYSDALSSGTNEKQLFRWFEDMTLIQLQEGKLIPELEAVKKAMKRCFLSGHPNLVSDVAIAYSVKSKEIEITYSYSDGRIEKLPLHMFSDGIRITMTMVADIASRMAMLNPQLLDCVLETPGLVLIDEIDMHLHPSWQSKILNTLLDTFPNVQFITTTHSPIVISNLKTEYLRLLNNGIIETVENSYGKDIRDILQFIMGTEYRPSEVRSLITEIHDKLDSNDLSQAGELIDRLKELLGENDSEVIAAQTSLELENFFEELE</sequence>
<dbReference type="PANTHER" id="PTHR43581:SF2">
    <property type="entry name" value="EXCINUCLEASE ATPASE SUBUNIT"/>
    <property type="match status" value="1"/>
</dbReference>
<gene>
    <name evidence="3" type="ORF">PW252_07390</name>
</gene>
<dbReference type="InterPro" id="IPR038729">
    <property type="entry name" value="Rad50/SbcC_AAA"/>
</dbReference>
<dbReference type="InterPro" id="IPR003593">
    <property type="entry name" value="AAA+_ATPase"/>
</dbReference>
<dbReference type="GO" id="GO:0005524">
    <property type="term" value="F:ATP binding"/>
    <property type="evidence" value="ECO:0007669"/>
    <property type="project" value="InterPro"/>
</dbReference>
<dbReference type="SUPFAM" id="SSF52540">
    <property type="entry name" value="P-loop containing nucleoside triphosphate hydrolases"/>
    <property type="match status" value="1"/>
</dbReference>
<dbReference type="Gene3D" id="3.40.50.300">
    <property type="entry name" value="P-loop containing nucleotide triphosphate hydrolases"/>
    <property type="match status" value="1"/>
</dbReference>
<dbReference type="RefSeq" id="WP_248049006.1">
    <property type="nucleotide sequence ID" value="NZ_CP118735.1"/>
</dbReference>
<feature type="compositionally biased region" description="Basic residues" evidence="1">
    <location>
        <begin position="156"/>
        <end position="166"/>
    </location>
</feature>
<dbReference type="KEGG" id="sins:PW252_07390"/>
<dbReference type="PANTHER" id="PTHR43581">
    <property type="entry name" value="ATP/GTP PHOSPHATASE"/>
    <property type="match status" value="1"/>
</dbReference>
<dbReference type="AlphaFoldDB" id="A0AA96VK26"/>
<feature type="region of interest" description="Disordered" evidence="1">
    <location>
        <begin position="156"/>
        <end position="175"/>
    </location>
</feature>